<feature type="region of interest" description="Disordered" evidence="3">
    <location>
        <begin position="1392"/>
        <end position="1450"/>
    </location>
</feature>
<dbReference type="Pfam" id="PF20412">
    <property type="entry name" value="RALGAPB_N"/>
    <property type="match status" value="1"/>
</dbReference>
<keyword evidence="2" id="KW-0597">Phosphoprotein</keyword>
<dbReference type="PROSITE" id="PS50085">
    <property type="entry name" value="RAPGAP"/>
    <property type="match status" value="1"/>
</dbReference>
<dbReference type="InterPro" id="IPR027107">
    <property type="entry name" value="Tuberin/Ral-act_asu"/>
</dbReference>
<organism evidence="5 6">
    <name type="scientific">Paratrimastix pyriformis</name>
    <dbReference type="NCBI Taxonomy" id="342808"/>
    <lineage>
        <taxon>Eukaryota</taxon>
        <taxon>Metamonada</taxon>
        <taxon>Preaxostyla</taxon>
        <taxon>Paratrimastigidae</taxon>
        <taxon>Paratrimastix</taxon>
    </lineage>
</organism>
<feature type="region of interest" description="Disordered" evidence="3">
    <location>
        <begin position="1495"/>
        <end position="1598"/>
    </location>
</feature>
<dbReference type="EMBL" id="JAPMOS010000107">
    <property type="protein sequence ID" value="KAJ4455434.1"/>
    <property type="molecule type" value="Genomic_DNA"/>
</dbReference>
<dbReference type="InterPro" id="IPR000331">
    <property type="entry name" value="Rap/Ran_GAP_dom"/>
</dbReference>
<feature type="region of interest" description="Disordered" evidence="3">
    <location>
        <begin position="587"/>
        <end position="612"/>
    </location>
</feature>
<feature type="region of interest" description="Disordered" evidence="3">
    <location>
        <begin position="231"/>
        <end position="293"/>
    </location>
</feature>
<feature type="region of interest" description="Disordered" evidence="3">
    <location>
        <begin position="904"/>
        <end position="1027"/>
    </location>
</feature>
<evidence type="ECO:0000256" key="2">
    <source>
        <dbReference type="ARBA" id="ARBA00022553"/>
    </source>
</evidence>
<protein>
    <submittedName>
        <fullName evidence="5">Ral GTPase-activating protein subunit alpha-2</fullName>
    </submittedName>
</protein>
<dbReference type="Proteomes" id="UP001141327">
    <property type="component" value="Unassembled WGS sequence"/>
</dbReference>
<feature type="compositionally biased region" description="Pro residues" evidence="3">
    <location>
        <begin position="1585"/>
        <end position="1598"/>
    </location>
</feature>
<feature type="compositionally biased region" description="Pro residues" evidence="3">
    <location>
        <begin position="255"/>
        <end position="266"/>
    </location>
</feature>
<dbReference type="InterPro" id="IPR046859">
    <property type="entry name" value="RGPA/RALGAPB_N"/>
</dbReference>
<dbReference type="SUPFAM" id="SSF111347">
    <property type="entry name" value="Rap/Ran-GAP"/>
    <property type="match status" value="1"/>
</dbReference>
<feature type="domain" description="Rap-GAP" evidence="4">
    <location>
        <begin position="1159"/>
        <end position="1368"/>
    </location>
</feature>
<feature type="compositionally biased region" description="Acidic residues" evidence="3">
    <location>
        <begin position="1535"/>
        <end position="1561"/>
    </location>
</feature>
<evidence type="ECO:0000313" key="6">
    <source>
        <dbReference type="Proteomes" id="UP001141327"/>
    </source>
</evidence>
<dbReference type="PANTHER" id="PTHR10063">
    <property type="entry name" value="TUBERIN"/>
    <property type="match status" value="1"/>
</dbReference>
<dbReference type="Gene3D" id="3.40.50.11210">
    <property type="entry name" value="Rap/Ran-GAP"/>
    <property type="match status" value="1"/>
</dbReference>
<comment type="caution">
    <text evidence="5">The sequence shown here is derived from an EMBL/GenBank/DDBJ whole genome shotgun (WGS) entry which is preliminary data.</text>
</comment>
<accession>A0ABQ8UDK9</accession>
<keyword evidence="1" id="KW-0343">GTPase activation</keyword>
<feature type="compositionally biased region" description="Low complexity" evidence="3">
    <location>
        <begin position="593"/>
        <end position="612"/>
    </location>
</feature>
<sequence length="1598" mass="170040">MRERNTGAWVRLVVQTLMEIYRQALCLPFRQAGAFESVSGALEVFTMWILNDSWRPAFLRDAALQTFLKRCFSALAGPFSQPLTNVALQVQVCSKILILFRAAAAVYTEMELPTREALLLTLRDIAGTMVMGALRPESPTTAGQPGALGPHMIRDVLRELFEIWTEHGTDSTVAWEQFSVEAKRWTPCLDVLHAWKVRSGGWRDLGWKATMMRLNAQIVVDLYPRPTAPPATMPIGGATAGSSAQCPPTEDGTAPSPPAEQTPPGSPQANDEAAASSPQPPSAPDEYPISFRPIAPVPPSSRLALSPVPPRGSDETAALAIAATPIATATATATATAASASLGPAQAKPDIGRPFASYEPRARRFFVWDRLMHLFGNPNAISQPPNHTVATSCLTDMVDAWLAAGRLIFAKATGAPPHPPATNTLLRIFGAYLLEAAVLPDERYGDGRAMACGALCRIMCRHLPQPVDLEYLAHFIRIFALGFGQPADTRVVYALTHYGHGLFSLGLPATNMLVPVVSGALSRLLCGSLLPPEEVRCDAISMLLSMISLSAWMAAMPAAALSLRAPIPGSAAANANMPSLLSALAATSPTPQSPGGLPASGSRAAAAEGADPNPGWADRAWGEVFLEVLTTLLQAAEKEDSSQNKAMCLWGACLLVFEELNRAVPRAHVVTQCVHVLLRHVRHPLDSVALTSLDAIATLATTLAPAILRLDARLLPSVAEVLCGAIEQQIVDNRTSKKPREAIVGHYFGCLQEVVVSAPSLLFSASSEGLARRLFTVVELALTGDVVPPAAATGAGGHRKKTVKQHPAKGIQWAARQLQWHLLNHLNNFPLAEGPVVVGTELTEADDLGPLSHALHLLYNDDCVLTVVERPASANGSPVARVIVRDATGRYAWDLSPVTRLLTAPASGTGAGVNDTTTDSPSWAAAAAGEEPAGTGPHPAGGGSKDAELPTDGPPEESRSPPHGPASASGPQQLVDEAETPRAPDEDEGMAYFLPSPSRLEPGSKKAASGGRTKAKGPPSSWAPLRPYRRQRGQCPHYEEGVDVSQVDMAEELLAFTEESFPEVPTNSASFESEAVSGALLEGFERLLEGQAIDEARYLHACRPQERRPLLPVEAFHYAEPPTPLLYCRQLLSHLGLLSVANRGALALLQEGPKLQRSLNALDRQPGRECIKIGVVYVAPGQESERAILSNDRASPDFEAFVGTLGWPADLATHRGFLGGLDKSGTNGLRAPYFSTPSLEVIFHVSSWMPTIPQDDQQIAKKRHLGNDIVHVVWCEHNCDYRPTVIQSQFNHVHIIVYPLPSGLYRIQVHRKKEVPLTGPLLDGMVVPATLLGPLVRQTAINANRTVRYQSKEYHHPYPSRRKILNEIVERCKEDVTPDLFLERLLWCQRRTGESPSMTPGTPLMGRSSPTPWTPSSPGLPSTPSLLIGQGGPSSPQLPGTPLRTGSMLSGPYGAAATPITPNPLPAHRAALLAAANSTTSSGLRHVMMAGAGRAATGGAFSPPPAQSSPLAQGSSTNDEETGANGGAPIRPGGEDGDEEALPSEGEAEAAESGHEDDEQDGAPGTEGVAPASGRRELHESTTPPVSPPPPGSLPTEE</sequence>
<keyword evidence="6" id="KW-1185">Reference proteome</keyword>
<dbReference type="InterPro" id="IPR035974">
    <property type="entry name" value="Rap/Ran-GAP_sf"/>
</dbReference>
<proteinExistence type="predicted"/>
<name>A0ABQ8UDK9_9EUKA</name>
<evidence type="ECO:0000256" key="1">
    <source>
        <dbReference type="ARBA" id="ARBA00022468"/>
    </source>
</evidence>
<dbReference type="PANTHER" id="PTHR10063:SF11">
    <property type="entry name" value="RHO GTPASE-ACTIVATING PROTEIN CG5521-RELATED"/>
    <property type="match status" value="1"/>
</dbReference>
<feature type="compositionally biased region" description="Low complexity" evidence="3">
    <location>
        <begin position="1408"/>
        <end position="1443"/>
    </location>
</feature>
<feature type="compositionally biased region" description="Low complexity" evidence="3">
    <location>
        <begin position="924"/>
        <end position="938"/>
    </location>
</feature>
<evidence type="ECO:0000256" key="3">
    <source>
        <dbReference type="SAM" id="MobiDB-lite"/>
    </source>
</evidence>
<dbReference type="Pfam" id="PF02145">
    <property type="entry name" value="Rap_GAP"/>
    <property type="match status" value="1"/>
</dbReference>
<reference evidence="5" key="1">
    <citation type="journal article" date="2022" name="bioRxiv">
        <title>Genomics of Preaxostyla Flagellates Illuminates Evolutionary Transitions and the Path Towards Mitochondrial Loss.</title>
        <authorList>
            <person name="Novak L.V.F."/>
            <person name="Treitli S.C."/>
            <person name="Pyrih J."/>
            <person name="Halakuc P."/>
            <person name="Pipaliya S.V."/>
            <person name="Vacek V."/>
            <person name="Brzon O."/>
            <person name="Soukal P."/>
            <person name="Eme L."/>
            <person name="Dacks J.B."/>
            <person name="Karnkowska A."/>
            <person name="Elias M."/>
            <person name="Hampl V."/>
        </authorList>
    </citation>
    <scope>NUCLEOTIDE SEQUENCE</scope>
    <source>
        <strain evidence="5">RCP-MX</strain>
    </source>
</reference>
<evidence type="ECO:0000259" key="4">
    <source>
        <dbReference type="PROSITE" id="PS50085"/>
    </source>
</evidence>
<gene>
    <name evidence="5" type="ORF">PAPYR_9581</name>
</gene>
<evidence type="ECO:0000313" key="5">
    <source>
        <dbReference type="EMBL" id="KAJ4455434.1"/>
    </source>
</evidence>